<dbReference type="GO" id="GO:0009927">
    <property type="term" value="F:histidine phosphotransfer kinase activity"/>
    <property type="evidence" value="ECO:0007669"/>
    <property type="project" value="TreeGrafter"/>
</dbReference>
<dbReference type="SMART" id="SM00387">
    <property type="entry name" value="HATPase_c"/>
    <property type="match status" value="1"/>
</dbReference>
<dbReference type="InterPro" id="IPR035965">
    <property type="entry name" value="PAS-like_dom_sf"/>
</dbReference>
<dbReference type="PROSITE" id="PS50109">
    <property type="entry name" value="HIS_KIN"/>
    <property type="match status" value="1"/>
</dbReference>
<evidence type="ECO:0000256" key="1">
    <source>
        <dbReference type="ARBA" id="ARBA00000085"/>
    </source>
</evidence>
<dbReference type="SUPFAM" id="SSF55874">
    <property type="entry name" value="ATPase domain of HSP90 chaperone/DNA topoisomerase II/histidine kinase"/>
    <property type="match status" value="1"/>
</dbReference>
<dbReference type="InterPro" id="IPR003661">
    <property type="entry name" value="HisK_dim/P_dom"/>
</dbReference>
<dbReference type="PROSITE" id="PS50112">
    <property type="entry name" value="PAS"/>
    <property type="match status" value="1"/>
</dbReference>
<evidence type="ECO:0000259" key="9">
    <source>
        <dbReference type="PROSITE" id="PS50113"/>
    </source>
</evidence>
<dbReference type="InterPro" id="IPR004358">
    <property type="entry name" value="Sig_transdc_His_kin-like_C"/>
</dbReference>
<dbReference type="GO" id="GO:0000155">
    <property type="term" value="F:phosphorelay sensor kinase activity"/>
    <property type="evidence" value="ECO:0007669"/>
    <property type="project" value="InterPro"/>
</dbReference>
<dbReference type="CDD" id="cd00082">
    <property type="entry name" value="HisKA"/>
    <property type="match status" value="1"/>
</dbReference>
<evidence type="ECO:0000259" key="7">
    <source>
        <dbReference type="PROSITE" id="PS50109"/>
    </source>
</evidence>
<feature type="non-terminal residue" evidence="10">
    <location>
        <position position="1"/>
    </location>
</feature>
<accession>A0A0F9M1T3</accession>
<dbReference type="InterPro" id="IPR005467">
    <property type="entry name" value="His_kinase_dom"/>
</dbReference>
<evidence type="ECO:0000256" key="4">
    <source>
        <dbReference type="ARBA" id="ARBA00022679"/>
    </source>
</evidence>
<evidence type="ECO:0000256" key="3">
    <source>
        <dbReference type="ARBA" id="ARBA00022553"/>
    </source>
</evidence>
<feature type="domain" description="Histidine kinase" evidence="7">
    <location>
        <begin position="152"/>
        <end position="370"/>
    </location>
</feature>
<dbReference type="Gene3D" id="1.10.287.130">
    <property type="match status" value="1"/>
</dbReference>
<name>A0A0F9M1T3_9ZZZZ</name>
<keyword evidence="5" id="KW-0418">Kinase</keyword>
<dbReference type="AlphaFoldDB" id="A0A0F9M1T3"/>
<dbReference type="NCBIfam" id="TIGR00229">
    <property type="entry name" value="sensory_box"/>
    <property type="match status" value="1"/>
</dbReference>
<dbReference type="InterPro" id="IPR000014">
    <property type="entry name" value="PAS"/>
</dbReference>
<dbReference type="CDD" id="cd00130">
    <property type="entry name" value="PAS"/>
    <property type="match status" value="1"/>
</dbReference>
<gene>
    <name evidence="10" type="ORF">LCGC14_1438870</name>
</gene>
<dbReference type="PANTHER" id="PTHR43047:SF72">
    <property type="entry name" value="OSMOSENSING HISTIDINE PROTEIN KINASE SLN1"/>
    <property type="match status" value="1"/>
</dbReference>
<keyword evidence="3" id="KW-0597">Phosphoprotein</keyword>
<dbReference type="SUPFAM" id="SSF55785">
    <property type="entry name" value="PYP-like sensor domain (PAS domain)"/>
    <property type="match status" value="1"/>
</dbReference>
<evidence type="ECO:0000256" key="6">
    <source>
        <dbReference type="ARBA" id="ARBA00023012"/>
    </source>
</evidence>
<dbReference type="FunFam" id="1.10.287.130:FF:000001">
    <property type="entry name" value="Two-component sensor histidine kinase"/>
    <property type="match status" value="1"/>
</dbReference>
<dbReference type="EC" id="2.7.13.3" evidence="2"/>
<dbReference type="InterPro" id="IPR003594">
    <property type="entry name" value="HATPase_dom"/>
</dbReference>
<dbReference type="PANTHER" id="PTHR43047">
    <property type="entry name" value="TWO-COMPONENT HISTIDINE PROTEIN KINASE"/>
    <property type="match status" value="1"/>
</dbReference>
<dbReference type="Pfam" id="PF00989">
    <property type="entry name" value="PAS"/>
    <property type="match status" value="1"/>
</dbReference>
<dbReference type="EMBL" id="LAZR01009782">
    <property type="protein sequence ID" value="KKM70620.1"/>
    <property type="molecule type" value="Genomic_DNA"/>
</dbReference>
<dbReference type="SMART" id="SM00086">
    <property type="entry name" value="PAC"/>
    <property type="match status" value="1"/>
</dbReference>
<dbReference type="GO" id="GO:0005886">
    <property type="term" value="C:plasma membrane"/>
    <property type="evidence" value="ECO:0007669"/>
    <property type="project" value="TreeGrafter"/>
</dbReference>
<dbReference type="SUPFAM" id="SSF47384">
    <property type="entry name" value="Homodimeric domain of signal transducing histidine kinase"/>
    <property type="match status" value="1"/>
</dbReference>
<dbReference type="PROSITE" id="PS50113">
    <property type="entry name" value="PAC"/>
    <property type="match status" value="1"/>
</dbReference>
<proteinExistence type="predicted"/>
<feature type="domain" description="PAS" evidence="8">
    <location>
        <begin position="22"/>
        <end position="93"/>
    </location>
</feature>
<keyword evidence="6" id="KW-0902">Two-component regulatory system</keyword>
<evidence type="ECO:0000256" key="5">
    <source>
        <dbReference type="ARBA" id="ARBA00022777"/>
    </source>
</evidence>
<evidence type="ECO:0000259" key="8">
    <source>
        <dbReference type="PROSITE" id="PS50112"/>
    </source>
</evidence>
<dbReference type="Pfam" id="PF02518">
    <property type="entry name" value="HATPase_c"/>
    <property type="match status" value="1"/>
</dbReference>
<dbReference type="InterPro" id="IPR036097">
    <property type="entry name" value="HisK_dim/P_sf"/>
</dbReference>
<organism evidence="10">
    <name type="scientific">marine sediment metagenome</name>
    <dbReference type="NCBI Taxonomy" id="412755"/>
    <lineage>
        <taxon>unclassified sequences</taxon>
        <taxon>metagenomes</taxon>
        <taxon>ecological metagenomes</taxon>
    </lineage>
</organism>
<comment type="catalytic activity">
    <reaction evidence="1">
        <text>ATP + protein L-histidine = ADP + protein N-phospho-L-histidine.</text>
        <dbReference type="EC" id="2.7.13.3"/>
    </reaction>
</comment>
<dbReference type="InterPro" id="IPR001610">
    <property type="entry name" value="PAC"/>
</dbReference>
<reference evidence="10" key="1">
    <citation type="journal article" date="2015" name="Nature">
        <title>Complex archaea that bridge the gap between prokaryotes and eukaryotes.</title>
        <authorList>
            <person name="Spang A."/>
            <person name="Saw J.H."/>
            <person name="Jorgensen S.L."/>
            <person name="Zaremba-Niedzwiedzka K."/>
            <person name="Martijn J."/>
            <person name="Lind A.E."/>
            <person name="van Eijk R."/>
            <person name="Schleper C."/>
            <person name="Guy L."/>
            <person name="Ettema T.J."/>
        </authorList>
    </citation>
    <scope>NUCLEOTIDE SEQUENCE</scope>
</reference>
<dbReference type="Gene3D" id="3.30.565.10">
    <property type="entry name" value="Histidine kinase-like ATPase, C-terminal domain"/>
    <property type="match status" value="1"/>
</dbReference>
<feature type="domain" description="PAC" evidence="9">
    <location>
        <begin position="96"/>
        <end position="148"/>
    </location>
</feature>
<sequence length="376" mass="41985">YINLYGEDITQRRKTEKEVAWVARDLRQVIETVNAPIIGVDVKGLLNEWNQKAADITGYSRDEVLGRNLIEDFIGDDYKALLQEVSDKTLKGEETASVEFSLYTKDGQQVTILFNATARRDASGNIIGVFGIGQDISERKRIEQMKSDFVSLTSHELRTPLTSIRGYVDLILDGDAGGISKEQREFLGIVSQNTQRLETLINDVLDIEKIESGRIKMRQEKVNFSEIVEDCVNTFKVMAKSKGLKLEKEIKATQIDVLGDSDRLSQVFSNLLSDAIKYTKEGRVKVTVQVKGKFVSVTVEDTGIGMSQEDLSRIFTGFFRSDNSYVRKTTGTGLGLSIAKATIEKHNGDIRVESKLGVGTKFEVILPLLKEAKKVD</sequence>
<dbReference type="InterPro" id="IPR036890">
    <property type="entry name" value="HATPase_C_sf"/>
</dbReference>
<dbReference type="SMART" id="SM00091">
    <property type="entry name" value="PAS"/>
    <property type="match status" value="1"/>
</dbReference>
<dbReference type="FunFam" id="3.30.565.10:FF:000010">
    <property type="entry name" value="Sensor histidine kinase RcsC"/>
    <property type="match status" value="1"/>
</dbReference>
<dbReference type="Gene3D" id="3.30.450.20">
    <property type="entry name" value="PAS domain"/>
    <property type="match status" value="1"/>
</dbReference>
<dbReference type="GO" id="GO:0006355">
    <property type="term" value="P:regulation of DNA-templated transcription"/>
    <property type="evidence" value="ECO:0007669"/>
    <property type="project" value="InterPro"/>
</dbReference>
<evidence type="ECO:0000256" key="2">
    <source>
        <dbReference type="ARBA" id="ARBA00012438"/>
    </source>
</evidence>
<comment type="caution">
    <text evidence="10">The sequence shown here is derived from an EMBL/GenBank/DDBJ whole genome shotgun (WGS) entry which is preliminary data.</text>
</comment>
<dbReference type="InterPro" id="IPR013767">
    <property type="entry name" value="PAS_fold"/>
</dbReference>
<dbReference type="InterPro" id="IPR000700">
    <property type="entry name" value="PAS-assoc_C"/>
</dbReference>
<dbReference type="SMART" id="SM00388">
    <property type="entry name" value="HisKA"/>
    <property type="match status" value="1"/>
</dbReference>
<dbReference type="Pfam" id="PF00512">
    <property type="entry name" value="HisKA"/>
    <property type="match status" value="1"/>
</dbReference>
<keyword evidence="4" id="KW-0808">Transferase</keyword>
<protein>
    <recommendedName>
        <fullName evidence="2">histidine kinase</fullName>
        <ecNumber evidence="2">2.7.13.3</ecNumber>
    </recommendedName>
</protein>
<dbReference type="PRINTS" id="PR00344">
    <property type="entry name" value="BCTRLSENSOR"/>
</dbReference>
<evidence type="ECO:0000313" key="10">
    <source>
        <dbReference type="EMBL" id="KKM70620.1"/>
    </source>
</evidence>